<organism evidence="2 3">
    <name type="scientific">Neocucurbitaria cava</name>
    <dbReference type="NCBI Taxonomy" id="798079"/>
    <lineage>
        <taxon>Eukaryota</taxon>
        <taxon>Fungi</taxon>
        <taxon>Dikarya</taxon>
        <taxon>Ascomycota</taxon>
        <taxon>Pezizomycotina</taxon>
        <taxon>Dothideomycetes</taxon>
        <taxon>Pleosporomycetidae</taxon>
        <taxon>Pleosporales</taxon>
        <taxon>Pleosporineae</taxon>
        <taxon>Cucurbitariaceae</taxon>
        <taxon>Neocucurbitaria</taxon>
    </lineage>
</organism>
<feature type="region of interest" description="Disordered" evidence="1">
    <location>
        <begin position="125"/>
        <end position="149"/>
    </location>
</feature>
<protein>
    <submittedName>
        <fullName evidence="2">Uncharacterized protein</fullName>
    </submittedName>
</protein>
<name>A0A9W9CMC5_9PLEO</name>
<accession>A0A9W9CMC5</accession>
<dbReference type="AlphaFoldDB" id="A0A9W9CMC5"/>
<evidence type="ECO:0000256" key="1">
    <source>
        <dbReference type="SAM" id="MobiDB-lite"/>
    </source>
</evidence>
<dbReference type="EMBL" id="JAPEUY010000008">
    <property type="protein sequence ID" value="KAJ4370751.1"/>
    <property type="molecule type" value="Genomic_DNA"/>
</dbReference>
<keyword evidence="3" id="KW-1185">Reference proteome</keyword>
<dbReference type="OrthoDB" id="3797745at2759"/>
<evidence type="ECO:0000313" key="2">
    <source>
        <dbReference type="EMBL" id="KAJ4370751.1"/>
    </source>
</evidence>
<feature type="region of interest" description="Disordered" evidence="1">
    <location>
        <begin position="1"/>
        <end position="69"/>
    </location>
</feature>
<comment type="caution">
    <text evidence="2">The sequence shown here is derived from an EMBL/GenBank/DDBJ whole genome shotgun (WGS) entry which is preliminary data.</text>
</comment>
<dbReference type="Proteomes" id="UP001140560">
    <property type="component" value="Unassembled WGS sequence"/>
</dbReference>
<feature type="compositionally biased region" description="Low complexity" evidence="1">
    <location>
        <begin position="125"/>
        <end position="139"/>
    </location>
</feature>
<gene>
    <name evidence="2" type="ORF">N0V83_005273</name>
</gene>
<evidence type="ECO:0000313" key="3">
    <source>
        <dbReference type="Proteomes" id="UP001140560"/>
    </source>
</evidence>
<proteinExistence type="predicted"/>
<sequence length="321" mass="35105">MSSPPRFSRLPDRAFGDRLAEARNLHHTQAPPPPPRPVGAGVDGGVELPRSAAPVAPIESDRTSLLGPSSSAIRQDAAWYGREKGSYMSPYDYNLAGRTARDNTTRPSQMAQPGLIPGLGAHFVTDSGLSDTTSSPTSSAANPMEPEKNNSAEIMPKVEVAQPPPEAQARPVLLAPLRMIRQHCVDVSGLELLANFIDAHMADSLHTIVDRDALIPSIVYMVTIPMTDEHWDMYTQVLSRCGRALGVHEMLAVGREEFDQWSNPEGAHMDLPHRDAYMRLESSATAGESLEEVFGELIMDHRPMWMGAGSGYQAMFEHQMK</sequence>
<feature type="compositionally biased region" description="Basic and acidic residues" evidence="1">
    <location>
        <begin position="9"/>
        <end position="24"/>
    </location>
</feature>
<reference evidence="2" key="1">
    <citation type="submission" date="2022-10" db="EMBL/GenBank/DDBJ databases">
        <title>Tapping the CABI collections for fungal endophytes: first genome assemblies for Collariella, Neodidymelliopsis, Ascochyta clinopodiicola, Didymella pomorum, Didymosphaeria variabile, Neocosmospora piperis and Neocucurbitaria cava.</title>
        <authorList>
            <person name="Hill R."/>
        </authorList>
    </citation>
    <scope>NUCLEOTIDE SEQUENCE</scope>
    <source>
        <strain evidence="2">IMI 356814</strain>
    </source>
</reference>